<evidence type="ECO:0008006" key="6">
    <source>
        <dbReference type="Google" id="ProtNLM"/>
    </source>
</evidence>
<sequence length="325" mass="36983">MQLSADCKATLNSCPRDILSFWQFLCIFFLHALSTGVSDSNIVISHRMEGERLILTCVLSGDENLTQVNWEIQWPNRTNVGIFHPVYGTYVPPEYADRVIISGKHLFSTASLSLEKMPLNEIRQICCVFMTFPSGHLMQCSKISDNDGVNANNRKTEVKEASHELSLFGQLGALTVGCILTLLLFLIPVYVCHKRSCRRYFFNEEFFILGDKSFESSGHITQTHQHLLRAHMFVQTFTENAQEVRHPPPAPGFDPTKLYAKIKNDLYYGRLWKAYQGRARISTQGAPPDPKKIYYRLGERPQQQSDEKQRPIGPDTMVTSSDNNS</sequence>
<keyword evidence="5" id="KW-1185">Reference proteome</keyword>
<evidence type="ECO:0000256" key="1">
    <source>
        <dbReference type="SAM" id="MobiDB-lite"/>
    </source>
</evidence>
<reference evidence="4" key="1">
    <citation type="submission" date="2023-03" db="EMBL/GenBank/DDBJ databases">
        <title>Electrophorus voltai genome.</title>
        <authorList>
            <person name="Bian C."/>
        </authorList>
    </citation>
    <scope>NUCLEOTIDE SEQUENCE</scope>
    <source>
        <strain evidence="4">CB-2022</strain>
        <tissue evidence="4">Muscle</tissue>
    </source>
</reference>
<evidence type="ECO:0000256" key="2">
    <source>
        <dbReference type="SAM" id="Phobius"/>
    </source>
</evidence>
<gene>
    <name evidence="4" type="ORF">P4O66_008448</name>
</gene>
<dbReference type="AlphaFoldDB" id="A0AAD8ZCU7"/>
<dbReference type="InterPro" id="IPR013783">
    <property type="entry name" value="Ig-like_fold"/>
</dbReference>
<dbReference type="InterPro" id="IPR042842">
    <property type="entry name" value="CD226"/>
</dbReference>
<feature type="chain" id="PRO_5041961624" description="Ig-like domain-containing protein" evidence="3">
    <location>
        <begin position="41"/>
        <end position="325"/>
    </location>
</feature>
<feature type="region of interest" description="Disordered" evidence="1">
    <location>
        <begin position="282"/>
        <end position="325"/>
    </location>
</feature>
<dbReference type="GO" id="GO:0009897">
    <property type="term" value="C:external side of plasma membrane"/>
    <property type="evidence" value="ECO:0007669"/>
    <property type="project" value="TreeGrafter"/>
</dbReference>
<evidence type="ECO:0000313" key="4">
    <source>
        <dbReference type="EMBL" id="KAK1797054.1"/>
    </source>
</evidence>
<dbReference type="EMBL" id="JAROKS010000014">
    <property type="protein sequence ID" value="KAK1797054.1"/>
    <property type="molecule type" value="Genomic_DNA"/>
</dbReference>
<evidence type="ECO:0000313" key="5">
    <source>
        <dbReference type="Proteomes" id="UP001239994"/>
    </source>
</evidence>
<keyword evidence="2" id="KW-1133">Transmembrane helix</keyword>
<dbReference type="InterPro" id="IPR036179">
    <property type="entry name" value="Ig-like_dom_sf"/>
</dbReference>
<dbReference type="GO" id="GO:0002729">
    <property type="term" value="P:positive regulation of natural killer cell cytokine production"/>
    <property type="evidence" value="ECO:0007669"/>
    <property type="project" value="InterPro"/>
</dbReference>
<organism evidence="4 5">
    <name type="scientific">Electrophorus voltai</name>
    <dbReference type="NCBI Taxonomy" id="2609070"/>
    <lineage>
        <taxon>Eukaryota</taxon>
        <taxon>Metazoa</taxon>
        <taxon>Chordata</taxon>
        <taxon>Craniata</taxon>
        <taxon>Vertebrata</taxon>
        <taxon>Euteleostomi</taxon>
        <taxon>Actinopterygii</taxon>
        <taxon>Neopterygii</taxon>
        <taxon>Teleostei</taxon>
        <taxon>Ostariophysi</taxon>
        <taxon>Gymnotiformes</taxon>
        <taxon>Gymnotoidei</taxon>
        <taxon>Gymnotidae</taxon>
        <taxon>Electrophorus</taxon>
    </lineage>
</organism>
<keyword evidence="2" id="KW-0812">Transmembrane</keyword>
<dbReference type="PANTHER" id="PTHR47011:SF1">
    <property type="entry name" value="CD226 ANTIGEN"/>
    <property type="match status" value="1"/>
</dbReference>
<protein>
    <recommendedName>
        <fullName evidence="6">Ig-like domain-containing protein</fullName>
    </recommendedName>
</protein>
<dbReference type="Gene3D" id="2.60.40.10">
    <property type="entry name" value="Immunoglobulins"/>
    <property type="match status" value="1"/>
</dbReference>
<feature type="signal peptide" evidence="3">
    <location>
        <begin position="1"/>
        <end position="40"/>
    </location>
</feature>
<dbReference type="SUPFAM" id="SSF48726">
    <property type="entry name" value="Immunoglobulin"/>
    <property type="match status" value="1"/>
</dbReference>
<dbReference type="PANTHER" id="PTHR47011">
    <property type="entry name" value="CD226 ANTIGEN"/>
    <property type="match status" value="1"/>
</dbReference>
<keyword evidence="2" id="KW-0472">Membrane</keyword>
<dbReference type="GO" id="GO:0050839">
    <property type="term" value="F:cell adhesion molecule binding"/>
    <property type="evidence" value="ECO:0007669"/>
    <property type="project" value="TreeGrafter"/>
</dbReference>
<dbReference type="GO" id="GO:0002891">
    <property type="term" value="P:positive regulation of immunoglobulin mediated immune response"/>
    <property type="evidence" value="ECO:0007669"/>
    <property type="project" value="TreeGrafter"/>
</dbReference>
<comment type="caution">
    <text evidence="4">The sequence shown here is derived from an EMBL/GenBank/DDBJ whole genome shotgun (WGS) entry which is preliminary data.</text>
</comment>
<proteinExistence type="predicted"/>
<dbReference type="Proteomes" id="UP001239994">
    <property type="component" value="Unassembled WGS sequence"/>
</dbReference>
<evidence type="ECO:0000256" key="3">
    <source>
        <dbReference type="SAM" id="SignalP"/>
    </source>
</evidence>
<feature type="transmembrane region" description="Helical" evidence="2">
    <location>
        <begin position="171"/>
        <end position="191"/>
    </location>
</feature>
<keyword evidence="3" id="KW-0732">Signal</keyword>
<accession>A0AAD8ZCU7</accession>
<name>A0AAD8ZCU7_9TELE</name>